<feature type="non-terminal residue" evidence="1">
    <location>
        <position position="48"/>
    </location>
</feature>
<evidence type="ECO:0000313" key="1">
    <source>
        <dbReference type="EMBL" id="VCX27312.1"/>
    </source>
</evidence>
<name>A0A9X9Q5A6_GULGU</name>
<dbReference type="EMBL" id="CYRY02037700">
    <property type="protein sequence ID" value="VCX27312.1"/>
    <property type="molecule type" value="Genomic_DNA"/>
</dbReference>
<organism evidence="1 2">
    <name type="scientific">Gulo gulo</name>
    <name type="common">Wolverine</name>
    <name type="synonym">Gluton</name>
    <dbReference type="NCBI Taxonomy" id="48420"/>
    <lineage>
        <taxon>Eukaryota</taxon>
        <taxon>Metazoa</taxon>
        <taxon>Chordata</taxon>
        <taxon>Craniata</taxon>
        <taxon>Vertebrata</taxon>
        <taxon>Euteleostomi</taxon>
        <taxon>Mammalia</taxon>
        <taxon>Eutheria</taxon>
        <taxon>Laurasiatheria</taxon>
        <taxon>Carnivora</taxon>
        <taxon>Caniformia</taxon>
        <taxon>Musteloidea</taxon>
        <taxon>Mustelidae</taxon>
        <taxon>Guloninae</taxon>
        <taxon>Gulo</taxon>
    </lineage>
</organism>
<reference evidence="1 2" key="1">
    <citation type="submission" date="2018-10" db="EMBL/GenBank/DDBJ databases">
        <authorList>
            <person name="Ekblom R."/>
            <person name="Jareborg N."/>
        </authorList>
    </citation>
    <scope>NUCLEOTIDE SEQUENCE [LARGE SCALE GENOMIC DNA]</scope>
    <source>
        <tissue evidence="1">Muscle</tissue>
    </source>
</reference>
<gene>
    <name evidence="1" type="ORF">BN2614_LOCUS4</name>
</gene>
<evidence type="ECO:0000313" key="2">
    <source>
        <dbReference type="Proteomes" id="UP000269945"/>
    </source>
</evidence>
<dbReference type="Proteomes" id="UP000269945">
    <property type="component" value="Unassembled WGS sequence"/>
</dbReference>
<accession>A0A9X9Q5A6</accession>
<comment type="caution">
    <text evidence="1">The sequence shown here is derived from an EMBL/GenBank/DDBJ whole genome shotgun (WGS) entry which is preliminary data.</text>
</comment>
<keyword evidence="2" id="KW-1185">Reference proteome</keyword>
<dbReference type="AlphaFoldDB" id="A0A9X9Q5A6"/>
<protein>
    <submittedName>
        <fullName evidence="1">Uncharacterized protein</fullName>
    </submittedName>
</protein>
<sequence>MAFDITFVVLDLTDNCSSSGHLNMYDLSGKNLGLLELERILENKYYNS</sequence>
<proteinExistence type="predicted"/>